<dbReference type="Proteomes" id="UP000712281">
    <property type="component" value="Unassembled WGS sequence"/>
</dbReference>
<dbReference type="InterPro" id="IPR036770">
    <property type="entry name" value="Ankyrin_rpt-contain_sf"/>
</dbReference>
<dbReference type="EMBL" id="QGKW02000717">
    <property type="protein sequence ID" value="KAF2599761.1"/>
    <property type="molecule type" value="Genomic_DNA"/>
</dbReference>
<dbReference type="InterPro" id="IPR002110">
    <property type="entry name" value="Ankyrin_rpt"/>
</dbReference>
<evidence type="ECO:0000256" key="1">
    <source>
        <dbReference type="PROSITE-ProRule" id="PRU00023"/>
    </source>
</evidence>
<protein>
    <submittedName>
        <fullName evidence="3">Uncharacterized protein</fullName>
    </submittedName>
</protein>
<evidence type="ECO:0000313" key="3">
    <source>
        <dbReference type="EMBL" id="KAF2599761.1"/>
    </source>
</evidence>
<comment type="caution">
    <text evidence="3">The sequence shown here is derived from an EMBL/GenBank/DDBJ whole genome shotgun (WGS) entry which is preliminary data.</text>
</comment>
<evidence type="ECO:0000313" key="4">
    <source>
        <dbReference type="Proteomes" id="UP000712281"/>
    </source>
</evidence>
<dbReference type="Gene3D" id="1.25.40.20">
    <property type="entry name" value="Ankyrin repeat-containing domain"/>
    <property type="match status" value="1"/>
</dbReference>
<organism evidence="3 4">
    <name type="scientific">Brassica cretica</name>
    <name type="common">Mustard</name>
    <dbReference type="NCBI Taxonomy" id="69181"/>
    <lineage>
        <taxon>Eukaryota</taxon>
        <taxon>Viridiplantae</taxon>
        <taxon>Streptophyta</taxon>
        <taxon>Embryophyta</taxon>
        <taxon>Tracheophyta</taxon>
        <taxon>Spermatophyta</taxon>
        <taxon>Magnoliopsida</taxon>
        <taxon>eudicotyledons</taxon>
        <taxon>Gunneridae</taxon>
        <taxon>Pentapetalae</taxon>
        <taxon>rosids</taxon>
        <taxon>malvids</taxon>
        <taxon>Brassicales</taxon>
        <taxon>Brassicaceae</taxon>
        <taxon>Brassiceae</taxon>
        <taxon>Brassica</taxon>
    </lineage>
</organism>
<reference evidence="3" key="1">
    <citation type="submission" date="2019-12" db="EMBL/GenBank/DDBJ databases">
        <title>Genome sequencing and annotation of Brassica cretica.</title>
        <authorList>
            <person name="Studholme D.J."/>
            <person name="Sarris P.F."/>
        </authorList>
    </citation>
    <scope>NUCLEOTIDE SEQUENCE</scope>
    <source>
        <strain evidence="3">PFS-001/15</strain>
        <tissue evidence="3">Leaf</tissue>
    </source>
</reference>
<feature type="repeat" description="ANK" evidence="1">
    <location>
        <begin position="110"/>
        <end position="142"/>
    </location>
</feature>
<dbReference type="SUPFAM" id="SSF48403">
    <property type="entry name" value="Ankyrin repeat"/>
    <property type="match status" value="1"/>
</dbReference>
<dbReference type="Pfam" id="PF00023">
    <property type="entry name" value="Ank"/>
    <property type="match status" value="1"/>
</dbReference>
<dbReference type="AlphaFoldDB" id="A0A8S9L131"/>
<proteinExistence type="predicted"/>
<sequence length="164" mass="17886">MSLDFTQIFDSWPQPPQNLHSAVKPPPEPPFTGENASSYALLDSLQRDSKSEFVSCAKRVFLGQDPERERGEALKLLAACCGCDSVSCASSIFNGDIGSVPYINDAAEDTGLSPLHAAAEANAPRCVEMLIKRRARTDMRSKDGRALLPLELSLCSGRYCLIFF</sequence>
<dbReference type="PROSITE" id="PS50297">
    <property type="entry name" value="ANK_REP_REGION"/>
    <property type="match status" value="1"/>
</dbReference>
<feature type="region of interest" description="Disordered" evidence="2">
    <location>
        <begin position="1"/>
        <end position="36"/>
    </location>
</feature>
<dbReference type="PROSITE" id="PS50088">
    <property type="entry name" value="ANK_REPEAT"/>
    <property type="match status" value="1"/>
</dbReference>
<keyword evidence="1" id="KW-0040">ANK repeat</keyword>
<accession>A0A8S9L131</accession>
<gene>
    <name evidence="3" type="ORF">F2Q68_00011792</name>
</gene>
<evidence type="ECO:0000256" key="2">
    <source>
        <dbReference type="SAM" id="MobiDB-lite"/>
    </source>
</evidence>
<name>A0A8S9L131_BRACR</name>